<name>A0A6L6XMS5_9ACTN</name>
<accession>A0A6L6XMS5</accession>
<comment type="caution">
    <text evidence="2">The sequence shown here is derived from an EMBL/GenBank/DDBJ whole genome shotgun (WGS) entry which is preliminary data.</text>
</comment>
<feature type="transmembrane region" description="Helical" evidence="1">
    <location>
        <begin position="23"/>
        <end position="47"/>
    </location>
</feature>
<reference evidence="2 3" key="1">
    <citation type="submission" date="2019-12" db="EMBL/GenBank/DDBJ databases">
        <authorList>
            <person name="Huq M.A."/>
        </authorList>
    </citation>
    <scope>NUCLEOTIDE SEQUENCE [LARGE SCALE GENOMIC DNA]</scope>
    <source>
        <strain evidence="2 3">MAH-18</strain>
    </source>
</reference>
<evidence type="ECO:0000256" key="1">
    <source>
        <dbReference type="SAM" id="Phobius"/>
    </source>
</evidence>
<organism evidence="2 3">
    <name type="scientific">Nocardioides agri</name>
    <dbReference type="NCBI Taxonomy" id="2682843"/>
    <lineage>
        <taxon>Bacteria</taxon>
        <taxon>Bacillati</taxon>
        <taxon>Actinomycetota</taxon>
        <taxon>Actinomycetes</taxon>
        <taxon>Propionibacteriales</taxon>
        <taxon>Nocardioidaceae</taxon>
        <taxon>Nocardioides</taxon>
    </lineage>
</organism>
<sequence length="51" mass="5403">MASEAPEHGSVHAQPYNDTRATVVALLGAILIDLGIIALFVLITWFAHATS</sequence>
<dbReference type="RefSeq" id="WP_157340876.1">
    <property type="nucleotide sequence ID" value="NZ_WSEK01000004.1"/>
</dbReference>
<dbReference type="EMBL" id="WSEK01000004">
    <property type="protein sequence ID" value="MVQ48601.1"/>
    <property type="molecule type" value="Genomic_DNA"/>
</dbReference>
<dbReference type="Proteomes" id="UP000473525">
    <property type="component" value="Unassembled WGS sequence"/>
</dbReference>
<keyword evidence="1" id="KW-0472">Membrane</keyword>
<evidence type="ECO:0000313" key="2">
    <source>
        <dbReference type="EMBL" id="MVQ48601.1"/>
    </source>
</evidence>
<gene>
    <name evidence="2" type="ORF">GON03_05365</name>
</gene>
<keyword evidence="1" id="KW-0812">Transmembrane</keyword>
<evidence type="ECO:0000313" key="3">
    <source>
        <dbReference type="Proteomes" id="UP000473525"/>
    </source>
</evidence>
<keyword evidence="3" id="KW-1185">Reference proteome</keyword>
<dbReference type="AlphaFoldDB" id="A0A6L6XMS5"/>
<proteinExistence type="predicted"/>
<keyword evidence="1" id="KW-1133">Transmembrane helix</keyword>
<protein>
    <submittedName>
        <fullName evidence="2">Uncharacterized protein</fullName>
    </submittedName>
</protein>